<dbReference type="Proteomes" id="UP000094819">
    <property type="component" value="Unassembled WGS sequence"/>
</dbReference>
<dbReference type="InterPro" id="IPR001283">
    <property type="entry name" value="CRISP-related"/>
</dbReference>
<dbReference type="PANTHER" id="PTHR10334">
    <property type="entry name" value="CYSTEINE-RICH SECRETORY PROTEIN-RELATED"/>
    <property type="match status" value="1"/>
</dbReference>
<dbReference type="SMART" id="SM00198">
    <property type="entry name" value="SCP"/>
    <property type="match status" value="1"/>
</dbReference>
<dbReference type="Pfam" id="PF00188">
    <property type="entry name" value="CAP"/>
    <property type="match status" value="1"/>
</dbReference>
<evidence type="ECO:0000256" key="2">
    <source>
        <dbReference type="SAM" id="SignalP"/>
    </source>
</evidence>
<dbReference type="PRINTS" id="PR00837">
    <property type="entry name" value="V5TPXLIKE"/>
</dbReference>
<dbReference type="RefSeq" id="XP_019031363.1">
    <property type="nucleotide sequence ID" value="XM_019176435.1"/>
</dbReference>
<comment type="caution">
    <text evidence="4">The sequence shown here is derived from an EMBL/GenBank/DDBJ whole genome shotgun (WGS) entry which is preliminary data.</text>
</comment>
<feature type="compositionally biased region" description="Low complexity" evidence="1">
    <location>
        <begin position="129"/>
        <end position="151"/>
    </location>
</feature>
<dbReference type="Gene3D" id="3.40.33.10">
    <property type="entry name" value="CAP"/>
    <property type="match status" value="2"/>
</dbReference>
<dbReference type="GO" id="GO:0005576">
    <property type="term" value="C:extracellular region"/>
    <property type="evidence" value="ECO:0007669"/>
    <property type="project" value="InterPro"/>
</dbReference>
<feature type="signal peptide" evidence="2">
    <location>
        <begin position="1"/>
        <end position="19"/>
    </location>
</feature>
<keyword evidence="5" id="KW-1185">Reference proteome</keyword>
<dbReference type="PROSITE" id="PS01009">
    <property type="entry name" value="CRISP_1"/>
    <property type="match status" value="1"/>
</dbReference>
<feature type="region of interest" description="Disordered" evidence="1">
    <location>
        <begin position="124"/>
        <end position="151"/>
    </location>
</feature>
<feature type="chain" id="PRO_5009130118" description="SCP domain-containing protein" evidence="2">
    <location>
        <begin position="20"/>
        <end position="276"/>
    </location>
</feature>
<organism evidence="4 5">
    <name type="scientific">Cryptococcus wingfieldii CBS 7118</name>
    <dbReference type="NCBI Taxonomy" id="1295528"/>
    <lineage>
        <taxon>Eukaryota</taxon>
        <taxon>Fungi</taxon>
        <taxon>Dikarya</taxon>
        <taxon>Basidiomycota</taxon>
        <taxon>Agaricomycotina</taxon>
        <taxon>Tremellomycetes</taxon>
        <taxon>Tremellales</taxon>
        <taxon>Cryptococcaceae</taxon>
        <taxon>Cryptococcus</taxon>
    </lineage>
</organism>
<evidence type="ECO:0000313" key="5">
    <source>
        <dbReference type="Proteomes" id="UP000094819"/>
    </source>
</evidence>
<evidence type="ECO:0000259" key="3">
    <source>
        <dbReference type="SMART" id="SM00198"/>
    </source>
</evidence>
<dbReference type="EMBL" id="AWGH01000012">
    <property type="protein sequence ID" value="ODN95698.1"/>
    <property type="molecule type" value="Genomic_DNA"/>
</dbReference>
<evidence type="ECO:0000256" key="1">
    <source>
        <dbReference type="SAM" id="MobiDB-lite"/>
    </source>
</evidence>
<reference evidence="4 5" key="1">
    <citation type="submission" date="2016-06" db="EMBL/GenBank/DDBJ databases">
        <title>Evolution of pathogenesis and genome organization in the Tremellales.</title>
        <authorList>
            <person name="Cuomo C."/>
            <person name="Litvintseva A."/>
            <person name="Heitman J."/>
            <person name="Chen Y."/>
            <person name="Sun S."/>
            <person name="Springer D."/>
            <person name="Dromer F."/>
            <person name="Young S."/>
            <person name="Zeng Q."/>
            <person name="Chapman S."/>
            <person name="Gujja S."/>
            <person name="Saif S."/>
            <person name="Birren B."/>
        </authorList>
    </citation>
    <scope>NUCLEOTIDE SEQUENCE [LARGE SCALE GENOMIC DNA]</scope>
    <source>
        <strain evidence="4 5">CBS 7118</strain>
    </source>
</reference>
<sequence length="276" mass="29718">MLSVVKFLVATHGIALGWGKAIDLGANDQQHSPEARWITQSYRVGESFTYDSDMLAITKISEASNVSPIIVTSTLYISVYHGTTDESAHPTATSMYDDEGVVAVAISTSSGATSLIDVSFTDSHVTPPSTASTKTHSSASSTSSATADSQTWVDAHNRPRSQYGAANLVWDDQLAVVAQQHANLCNKEHTKAAENLQWGSAAYNWNKPGYSEATGHFTQVVWKDTKRVGCYIAQCPQGSVVDEKYTTSFQTACEYDPAGNYVNEGEFAQNVGKLVS</sequence>
<name>A0A1E3J4A8_9TREE</name>
<dbReference type="InterPro" id="IPR035940">
    <property type="entry name" value="CAP_sf"/>
</dbReference>
<dbReference type="InterPro" id="IPR018244">
    <property type="entry name" value="Allrgn_V5/Tpx1_CS"/>
</dbReference>
<feature type="domain" description="SCP" evidence="3">
    <location>
        <begin position="147"/>
        <end position="263"/>
    </location>
</feature>
<protein>
    <recommendedName>
        <fullName evidence="3">SCP domain-containing protein</fullName>
    </recommendedName>
</protein>
<dbReference type="InterPro" id="IPR014044">
    <property type="entry name" value="CAP_dom"/>
</dbReference>
<dbReference type="AlphaFoldDB" id="A0A1E3J4A8"/>
<evidence type="ECO:0000313" key="4">
    <source>
        <dbReference type="EMBL" id="ODN95698.1"/>
    </source>
</evidence>
<dbReference type="GeneID" id="30193529"/>
<dbReference type="OrthoDB" id="337038at2759"/>
<dbReference type="SUPFAM" id="SSF55797">
    <property type="entry name" value="PR-1-like"/>
    <property type="match status" value="1"/>
</dbReference>
<keyword evidence="2" id="KW-0732">Signal</keyword>
<proteinExistence type="predicted"/>
<gene>
    <name evidence="4" type="ORF">L198_04316</name>
</gene>
<accession>A0A1E3J4A8</accession>